<keyword evidence="1" id="KW-0812">Transmembrane</keyword>
<keyword evidence="1" id="KW-1133">Transmembrane helix</keyword>
<comment type="caution">
    <text evidence="2">The sequence shown here is derived from an EMBL/GenBank/DDBJ whole genome shotgun (WGS) entry which is preliminary data.</text>
</comment>
<evidence type="ECO:0000313" key="2">
    <source>
        <dbReference type="EMBL" id="PIR87706.1"/>
    </source>
</evidence>
<dbReference type="Proteomes" id="UP000230903">
    <property type="component" value="Unassembled WGS sequence"/>
</dbReference>
<feature type="transmembrane region" description="Helical" evidence="1">
    <location>
        <begin position="21"/>
        <end position="43"/>
    </location>
</feature>
<dbReference type="AlphaFoldDB" id="A0A2H0UPV8"/>
<evidence type="ECO:0000256" key="1">
    <source>
        <dbReference type="SAM" id="Phobius"/>
    </source>
</evidence>
<gene>
    <name evidence="2" type="ORF">COU10_03180</name>
</gene>
<dbReference type="EMBL" id="PFBC01000051">
    <property type="protein sequence ID" value="PIR87706.1"/>
    <property type="molecule type" value="Genomic_DNA"/>
</dbReference>
<organism evidence="2 3">
    <name type="scientific">Candidatus Harrisonbacteria bacterium CG10_big_fil_rev_8_21_14_0_10_45_28</name>
    <dbReference type="NCBI Taxonomy" id="1974586"/>
    <lineage>
        <taxon>Bacteria</taxon>
        <taxon>Candidatus Harrisoniibacteriota</taxon>
    </lineage>
</organism>
<reference evidence="3" key="1">
    <citation type="submission" date="2017-09" db="EMBL/GenBank/DDBJ databases">
        <title>Depth-based differentiation of microbial function through sediment-hosted aquifers and enrichment of novel symbionts in the deep terrestrial subsurface.</title>
        <authorList>
            <person name="Probst A.J."/>
            <person name="Ladd B."/>
            <person name="Jarett J.K."/>
            <person name="Geller-Mcgrath D.E."/>
            <person name="Sieber C.M.K."/>
            <person name="Emerson J.B."/>
            <person name="Anantharaman K."/>
            <person name="Thomas B.C."/>
            <person name="Malmstrom R."/>
            <person name="Stieglmeier M."/>
            <person name="Klingl A."/>
            <person name="Woyke T."/>
            <person name="Ryan C.M."/>
            <person name="Banfield J.F."/>
        </authorList>
    </citation>
    <scope>NUCLEOTIDE SEQUENCE [LARGE SCALE GENOMIC DNA]</scope>
</reference>
<accession>A0A2H0UPV8</accession>
<protein>
    <submittedName>
        <fullName evidence="2">Uncharacterized protein</fullName>
    </submittedName>
</protein>
<keyword evidence="1" id="KW-0472">Membrane</keyword>
<sequence>MKNSFIKANSRRRRGAAALPVILLLGGIVVEIGVAGAVLLFYLNNSLYGSKLASEALALAQSGSNEAVRQVILNKGTLGPIGMSVGNGSFAVTISRDCVANSCTVTATSLGRVLNREHTIVTTMLVNDDTGEVDIQSIEESE</sequence>
<name>A0A2H0UPV8_9BACT</name>
<evidence type="ECO:0000313" key="3">
    <source>
        <dbReference type="Proteomes" id="UP000230903"/>
    </source>
</evidence>
<proteinExistence type="predicted"/>